<dbReference type="EMBL" id="JAIGNK010000001">
    <property type="protein sequence ID" value="MBX7457435.1"/>
    <property type="molecule type" value="Genomic_DNA"/>
</dbReference>
<accession>A0ABS7IZD5</accession>
<feature type="transmembrane region" description="Helical" evidence="1">
    <location>
        <begin position="239"/>
        <end position="259"/>
    </location>
</feature>
<gene>
    <name evidence="2" type="ORF">K3152_04175</name>
</gene>
<keyword evidence="1" id="KW-1133">Transmembrane helix</keyword>
<reference evidence="2 3" key="1">
    <citation type="submission" date="2021-08" db="EMBL/GenBank/DDBJ databases">
        <title>Comparative Genomics Analysis of the Genus Qipengyuania Reveals Extensive Genetic Diversity and Metabolic Versatility, Including the Description of Fifteen Novel Species.</title>
        <authorList>
            <person name="Liu Y."/>
        </authorList>
    </citation>
    <scope>NUCLEOTIDE SEQUENCE [LARGE SCALE GENOMIC DNA]</scope>
    <source>
        <strain evidence="2 3">1NDH17</strain>
    </source>
</reference>
<dbReference type="Proteomes" id="UP000783253">
    <property type="component" value="Unassembled WGS sequence"/>
</dbReference>
<protein>
    <submittedName>
        <fullName evidence="2">Uncharacterized protein</fullName>
    </submittedName>
</protein>
<dbReference type="RefSeq" id="WP_221572742.1">
    <property type="nucleotide sequence ID" value="NZ_JAIGNK010000001.1"/>
</dbReference>
<evidence type="ECO:0000313" key="3">
    <source>
        <dbReference type="Proteomes" id="UP000783253"/>
    </source>
</evidence>
<evidence type="ECO:0000313" key="2">
    <source>
        <dbReference type="EMBL" id="MBX7457435.1"/>
    </source>
</evidence>
<comment type="caution">
    <text evidence="2">The sequence shown here is derived from an EMBL/GenBank/DDBJ whole genome shotgun (WGS) entry which is preliminary data.</text>
</comment>
<keyword evidence="1" id="KW-0472">Membrane</keyword>
<evidence type="ECO:0000256" key="1">
    <source>
        <dbReference type="SAM" id="Phobius"/>
    </source>
</evidence>
<proteinExistence type="predicted"/>
<organism evidence="2 3">
    <name type="scientific">Qipengyuania polymorpha</name>
    <dbReference type="NCBI Taxonomy" id="2867234"/>
    <lineage>
        <taxon>Bacteria</taxon>
        <taxon>Pseudomonadati</taxon>
        <taxon>Pseudomonadota</taxon>
        <taxon>Alphaproteobacteria</taxon>
        <taxon>Sphingomonadales</taxon>
        <taxon>Erythrobacteraceae</taxon>
        <taxon>Qipengyuania</taxon>
    </lineage>
</organism>
<keyword evidence="1" id="KW-0812">Transmembrane</keyword>
<feature type="transmembrane region" description="Helical" evidence="1">
    <location>
        <begin position="354"/>
        <end position="382"/>
    </location>
</feature>
<name>A0ABS7IZD5_9SPHN</name>
<sequence>MRIALLSTLDRNPTPGRVRPAFANFAGAMIVERQLDLAIKLGVERVACLVDAVESEVVQLQHRAERAGLKFRAIRRPDRLSGMVTADDELLVFAPGVLPDDDAVKSILERKTVLALPADLAVPLGYERLDLELAWAGVMLLPGVTVERLSDLPQDVDVPSALMRIALQSGTGVTRVERDFLTEGKWHLDPDRETLDLREKEWIAAQRRQIAFRAPGLAVAERAGARLARDLLGKAGESLPAILAGLSAIGALGAGVFGYTTFGLGLTTLTALFAHMAGVVERVSRLGRPNAKENPLLRVLDYAIDPIFVVLLLIAAPAELGFLGPFVPLVLFGLLHLGARHASKPWRATYMDRILLGFLLTPAAFFGYSLEMAAAIALLVLATRFFERFRDG</sequence>
<keyword evidence="3" id="KW-1185">Reference proteome</keyword>